<dbReference type="EMBL" id="CVRI01000063">
    <property type="protein sequence ID" value="CRL04579.1"/>
    <property type="molecule type" value="Genomic_DNA"/>
</dbReference>
<comment type="pathway">
    <text evidence="1">Lipid metabolism; fatty acid beta-oxidation.</text>
</comment>
<accession>A0A1J1IWC2</accession>
<evidence type="ECO:0000256" key="6">
    <source>
        <dbReference type="ARBA" id="ARBA00023098"/>
    </source>
</evidence>
<evidence type="ECO:0000259" key="11">
    <source>
        <dbReference type="Pfam" id="PF00755"/>
    </source>
</evidence>
<dbReference type="Gene3D" id="1.20.1280.180">
    <property type="match status" value="1"/>
</dbReference>
<name>A0A1J1IWC2_9DIPT</name>
<dbReference type="PANTHER" id="PTHR22589">
    <property type="entry name" value="CARNITINE O-ACYLTRANSFERASE"/>
    <property type="match status" value="1"/>
</dbReference>
<reference evidence="12 13" key="1">
    <citation type="submission" date="2015-04" db="EMBL/GenBank/DDBJ databases">
        <authorList>
            <person name="Syromyatnikov M.Y."/>
            <person name="Popov V.N."/>
        </authorList>
    </citation>
    <scope>NUCLEOTIDE SEQUENCE [LARGE SCALE GENOMIC DNA]</scope>
</reference>
<sequence length="659" mass="75778">MKIFQVNQLSLVRNRLETQLAKFSTNSSADENYQFLQKSNMPTYYFQKSLPRLPIPKIEKTLERYLAAQRPLLTDDEFKFTEDSCKKFVKSGGWELQAMLKEKDKVNSHTSYISEPWFTMYSKDRAPLPVNYNPIIIMNQDPKPEYNDQILKAANVVISSMRFMKSLKNEILVPEIFHINSKKTDTPEFRSKIMKFPTFIATYAAYFYKAYPLDMNQYKGLFGATRIPKRDNDVIYRNENTKHILVLKDGNFYTIDVLDANGNIREPEFIYSQLKYLASKDLPASSNPIAALTTQNRRIWASARNHLISLSARNSDNMTLIDSALFCISLDDTHYDSTNPVPTIRNFLFDECKNRWYDKSLSVIIDKDGTTGVNFEHSWGDGVAVLRYFNELHKDTINNPFVHPTTQTHRDGVEPTVKLLEFDFDEKAENDIKVAIEAHQNVINSIDMRYLKYENLNKSECKKFKVSPDSFMQLSFQMGYHKQNEKFVASYESCSTSAFRHGRTETIRPCTSETKQFCEAISSKNPPSNKVLRELMDKCSTKHNQLTKEAAMGQGFDRHLFALKTAAERVRIIDNFDIFKDPAYARINHNIISTSTLSSPALLAGGFGPVVKNGYGIGYSIQDKFLGCLVANYKNETDGKEFIECMRESYDQLAEVVRS</sequence>
<evidence type="ECO:0000256" key="2">
    <source>
        <dbReference type="ARBA" id="ARBA00005232"/>
    </source>
</evidence>
<gene>
    <name evidence="12" type="ORF">CLUMA_CG017648</name>
</gene>
<dbReference type="SUPFAM" id="SSF52777">
    <property type="entry name" value="CoA-dependent acyltransferases"/>
    <property type="match status" value="2"/>
</dbReference>
<evidence type="ECO:0000256" key="5">
    <source>
        <dbReference type="ARBA" id="ARBA00022832"/>
    </source>
</evidence>
<evidence type="ECO:0000256" key="7">
    <source>
        <dbReference type="ARBA" id="ARBA00023315"/>
    </source>
</evidence>
<dbReference type="InterPro" id="IPR000542">
    <property type="entry name" value="Carn_acyl_trans"/>
</dbReference>
<keyword evidence="6" id="KW-0443">Lipid metabolism</keyword>
<dbReference type="AlphaFoldDB" id="A0A1J1IWC2"/>
<feature type="domain" description="Choline/carnitine acyltransferase" evidence="11">
    <location>
        <begin position="53"/>
        <end position="648"/>
    </location>
</feature>
<feature type="active site" description="Proton acceptor" evidence="9">
    <location>
        <position position="377"/>
    </location>
</feature>
<dbReference type="InterPro" id="IPR042572">
    <property type="entry name" value="Carn_acyl_trans_N"/>
</dbReference>
<keyword evidence="3" id="KW-0813">Transport</keyword>
<keyword evidence="7 10" id="KW-0012">Acyltransferase</keyword>
<proteinExistence type="inferred from homology"/>
<evidence type="ECO:0000256" key="3">
    <source>
        <dbReference type="ARBA" id="ARBA00022448"/>
    </source>
</evidence>
<dbReference type="UniPathway" id="UPA00659"/>
<keyword evidence="5" id="KW-0276">Fatty acid metabolism</keyword>
<keyword evidence="13" id="KW-1185">Reference proteome</keyword>
<dbReference type="InterPro" id="IPR039551">
    <property type="entry name" value="Cho/carn_acyl_trans"/>
</dbReference>
<evidence type="ECO:0000313" key="13">
    <source>
        <dbReference type="Proteomes" id="UP000183832"/>
    </source>
</evidence>
<dbReference type="GO" id="GO:0005739">
    <property type="term" value="C:mitochondrion"/>
    <property type="evidence" value="ECO:0007669"/>
    <property type="project" value="TreeGrafter"/>
</dbReference>
<dbReference type="PANTHER" id="PTHR22589:SF16">
    <property type="entry name" value="CARNITINE O-PALMITOYLTRANSFERASE 2, MITOCHONDRIAL"/>
    <property type="match status" value="1"/>
</dbReference>
<dbReference type="Proteomes" id="UP000183832">
    <property type="component" value="Unassembled WGS sequence"/>
</dbReference>
<evidence type="ECO:0000256" key="9">
    <source>
        <dbReference type="PIRSR" id="PIRSR600542-1"/>
    </source>
</evidence>
<comment type="catalytic activity">
    <reaction evidence="8">
        <text>4,8-dimethylnonanoyl-CoA + (R)-carnitine = O-4,8-dimethylnonanoyl-(R)-carnitine + CoA</text>
        <dbReference type="Rhea" id="RHEA:44860"/>
        <dbReference type="ChEBI" id="CHEBI:16347"/>
        <dbReference type="ChEBI" id="CHEBI:57287"/>
        <dbReference type="ChEBI" id="CHEBI:77061"/>
        <dbReference type="ChEBI" id="CHEBI:84654"/>
    </reaction>
</comment>
<dbReference type="GO" id="GO:0006635">
    <property type="term" value="P:fatty acid beta-oxidation"/>
    <property type="evidence" value="ECO:0007669"/>
    <property type="project" value="UniProtKB-UniPathway"/>
</dbReference>
<dbReference type="InterPro" id="IPR023213">
    <property type="entry name" value="CAT-like_dom_sf"/>
</dbReference>
<dbReference type="Pfam" id="PF00755">
    <property type="entry name" value="Carn_acyltransf"/>
    <property type="match status" value="1"/>
</dbReference>
<protein>
    <submittedName>
        <fullName evidence="12">CLUMA_CG017648, isoform A</fullName>
    </submittedName>
</protein>
<dbReference type="GO" id="GO:0004095">
    <property type="term" value="F:carnitine O-palmitoyltransferase activity"/>
    <property type="evidence" value="ECO:0007669"/>
    <property type="project" value="TreeGrafter"/>
</dbReference>
<evidence type="ECO:0000313" key="12">
    <source>
        <dbReference type="EMBL" id="CRL04579.1"/>
    </source>
</evidence>
<evidence type="ECO:0000256" key="4">
    <source>
        <dbReference type="ARBA" id="ARBA00022679"/>
    </source>
</evidence>
<comment type="similarity">
    <text evidence="2 10">Belongs to the carnitine/choline acetyltransferase family.</text>
</comment>
<dbReference type="OrthoDB" id="240216at2759"/>
<dbReference type="FunFam" id="1.10.275.20:FF:000001">
    <property type="entry name" value="carnitine O-palmitoyltransferase 2, mitochondrial"/>
    <property type="match status" value="1"/>
</dbReference>
<evidence type="ECO:0000256" key="8">
    <source>
        <dbReference type="ARBA" id="ARBA00048999"/>
    </source>
</evidence>
<dbReference type="Gene3D" id="1.10.275.20">
    <property type="entry name" value="Choline/Carnitine o-acyltransferase"/>
    <property type="match status" value="1"/>
</dbReference>
<evidence type="ECO:0000256" key="1">
    <source>
        <dbReference type="ARBA" id="ARBA00005005"/>
    </source>
</evidence>
<dbReference type="STRING" id="568069.A0A1J1IWC2"/>
<evidence type="ECO:0000256" key="10">
    <source>
        <dbReference type="RuleBase" id="RU003801"/>
    </source>
</evidence>
<organism evidence="12 13">
    <name type="scientific">Clunio marinus</name>
    <dbReference type="NCBI Taxonomy" id="568069"/>
    <lineage>
        <taxon>Eukaryota</taxon>
        <taxon>Metazoa</taxon>
        <taxon>Ecdysozoa</taxon>
        <taxon>Arthropoda</taxon>
        <taxon>Hexapoda</taxon>
        <taxon>Insecta</taxon>
        <taxon>Pterygota</taxon>
        <taxon>Neoptera</taxon>
        <taxon>Endopterygota</taxon>
        <taxon>Diptera</taxon>
        <taxon>Nematocera</taxon>
        <taxon>Chironomoidea</taxon>
        <taxon>Chironomidae</taxon>
        <taxon>Clunio</taxon>
    </lineage>
</organism>
<dbReference type="Gene3D" id="3.30.559.70">
    <property type="entry name" value="Choline/Carnitine o-acyltransferase, domain 2"/>
    <property type="match status" value="1"/>
</dbReference>
<dbReference type="Gene3D" id="3.30.559.10">
    <property type="entry name" value="Chloramphenicol acetyltransferase-like domain"/>
    <property type="match status" value="1"/>
</dbReference>
<dbReference type="InterPro" id="IPR042231">
    <property type="entry name" value="Cho/carn_acyl_trans_2"/>
</dbReference>
<dbReference type="PROSITE" id="PS00440">
    <property type="entry name" value="ACYLTRANSF_C_2"/>
    <property type="match status" value="1"/>
</dbReference>
<keyword evidence="4 10" id="KW-0808">Transferase</keyword>